<dbReference type="RefSeq" id="WP_189700167.1">
    <property type="nucleotide sequence ID" value="NZ_BMTA01000016.1"/>
</dbReference>
<accession>A0A7M2T6R3</accession>
<evidence type="ECO:0000256" key="3">
    <source>
        <dbReference type="ARBA" id="ARBA00023163"/>
    </source>
</evidence>
<dbReference type="Pfam" id="PF12833">
    <property type="entry name" value="HTH_18"/>
    <property type="match status" value="1"/>
</dbReference>
<dbReference type="PRINTS" id="PR00032">
    <property type="entry name" value="HTHARAC"/>
</dbReference>
<dbReference type="InterPro" id="IPR050204">
    <property type="entry name" value="AraC_XylS_family_regulators"/>
</dbReference>
<dbReference type="EMBL" id="CP063374">
    <property type="protein sequence ID" value="QOV44272.1"/>
    <property type="molecule type" value="Genomic_DNA"/>
</dbReference>
<dbReference type="InterPro" id="IPR009057">
    <property type="entry name" value="Homeodomain-like_sf"/>
</dbReference>
<dbReference type="PANTHER" id="PTHR46796">
    <property type="entry name" value="HTH-TYPE TRANSCRIPTIONAL ACTIVATOR RHAS-RELATED"/>
    <property type="match status" value="1"/>
</dbReference>
<name>A0A7M2T6R3_STRCW</name>
<dbReference type="InterPro" id="IPR020449">
    <property type="entry name" value="Tscrpt_reg_AraC-type_HTH"/>
</dbReference>
<evidence type="ECO:0000313" key="7">
    <source>
        <dbReference type="Proteomes" id="UP000594008"/>
    </source>
</evidence>
<keyword evidence="7" id="KW-1185">Reference proteome</keyword>
<keyword evidence="1" id="KW-0805">Transcription regulation</keyword>
<dbReference type="SMART" id="SM00342">
    <property type="entry name" value="HTH_ARAC"/>
    <property type="match status" value="1"/>
</dbReference>
<feature type="region of interest" description="Disordered" evidence="4">
    <location>
        <begin position="312"/>
        <end position="335"/>
    </location>
</feature>
<dbReference type="PANTHER" id="PTHR46796:SF6">
    <property type="entry name" value="ARAC SUBFAMILY"/>
    <property type="match status" value="1"/>
</dbReference>
<gene>
    <name evidence="6" type="ORF">IPT68_32360</name>
</gene>
<feature type="compositionally biased region" description="Low complexity" evidence="4">
    <location>
        <begin position="319"/>
        <end position="335"/>
    </location>
</feature>
<keyword evidence="2" id="KW-0238">DNA-binding</keyword>
<sequence length="335" mass="36800">MNSVLDTSLIPQQDREETIRSALWESFVRVDVDHHRPASDISVRMGLDAVGPIRICSAKSTAVTVRRTSRLAREDEEPAVFVGLQMSGTSLVEQHGRQSLLRPENLTVYESIAPYTLHFGRALDHHFLRIPRAVLALPDRALRDIAAIPLGSDNPVARLAFRYFAELAVSEDTRGGVYAEAIVQPSIELLRAAVTSQLGTSRVNRAALEASLGLRITQYVRKHLADPTLSAARIAAAHGISVRHLYTVLAQSGISLGDWIRSHRLAECRRELAGPGGRLRTIAGIARSWGFPDPAYFSKAFKRAYGISPRDWRDHHHPGSSTRGSGRGARTADVS</sequence>
<dbReference type="InterPro" id="IPR018060">
    <property type="entry name" value="HTH_AraC"/>
</dbReference>
<reference evidence="6 7" key="1">
    <citation type="submission" date="2020-10" db="EMBL/GenBank/DDBJ databases">
        <title>Streptomyces chromofuscus complate genome analysis.</title>
        <authorList>
            <person name="Anwar N."/>
        </authorList>
    </citation>
    <scope>NUCLEOTIDE SEQUENCE [LARGE SCALE GENOMIC DNA]</scope>
    <source>
        <strain evidence="6 7">DSM 40273</strain>
    </source>
</reference>
<keyword evidence="3" id="KW-0804">Transcription</keyword>
<dbReference type="KEGG" id="schf:IPT68_32360"/>
<dbReference type="SUPFAM" id="SSF46689">
    <property type="entry name" value="Homeodomain-like"/>
    <property type="match status" value="1"/>
</dbReference>
<proteinExistence type="predicted"/>
<dbReference type="PROSITE" id="PS01124">
    <property type="entry name" value="HTH_ARAC_FAMILY_2"/>
    <property type="match status" value="1"/>
</dbReference>
<evidence type="ECO:0000256" key="1">
    <source>
        <dbReference type="ARBA" id="ARBA00023015"/>
    </source>
</evidence>
<evidence type="ECO:0000256" key="4">
    <source>
        <dbReference type="SAM" id="MobiDB-lite"/>
    </source>
</evidence>
<organism evidence="6 7">
    <name type="scientific">Streptomyces chromofuscus</name>
    <dbReference type="NCBI Taxonomy" id="42881"/>
    <lineage>
        <taxon>Bacteria</taxon>
        <taxon>Bacillati</taxon>
        <taxon>Actinomycetota</taxon>
        <taxon>Actinomycetes</taxon>
        <taxon>Kitasatosporales</taxon>
        <taxon>Streptomycetaceae</taxon>
        <taxon>Streptomyces</taxon>
    </lineage>
</organism>
<dbReference type="Gene3D" id="1.10.10.60">
    <property type="entry name" value="Homeodomain-like"/>
    <property type="match status" value="1"/>
</dbReference>
<feature type="domain" description="HTH araC/xylS-type" evidence="5">
    <location>
        <begin position="214"/>
        <end position="315"/>
    </location>
</feature>
<dbReference type="Pfam" id="PF14525">
    <property type="entry name" value="AraC_binding_2"/>
    <property type="match status" value="1"/>
</dbReference>
<dbReference type="InterPro" id="IPR035418">
    <property type="entry name" value="AraC-bd_2"/>
</dbReference>
<evidence type="ECO:0000313" key="6">
    <source>
        <dbReference type="EMBL" id="QOV44272.1"/>
    </source>
</evidence>
<dbReference type="GO" id="GO:0003700">
    <property type="term" value="F:DNA-binding transcription factor activity"/>
    <property type="evidence" value="ECO:0007669"/>
    <property type="project" value="InterPro"/>
</dbReference>
<dbReference type="Proteomes" id="UP000594008">
    <property type="component" value="Chromosome"/>
</dbReference>
<evidence type="ECO:0000256" key="2">
    <source>
        <dbReference type="ARBA" id="ARBA00023125"/>
    </source>
</evidence>
<dbReference type="GO" id="GO:0043565">
    <property type="term" value="F:sequence-specific DNA binding"/>
    <property type="evidence" value="ECO:0007669"/>
    <property type="project" value="InterPro"/>
</dbReference>
<evidence type="ECO:0000259" key="5">
    <source>
        <dbReference type="PROSITE" id="PS01124"/>
    </source>
</evidence>
<dbReference type="AlphaFoldDB" id="A0A7M2T6R3"/>
<protein>
    <submittedName>
        <fullName evidence="6">Helix-turn-helix domain-containing protein</fullName>
    </submittedName>
</protein>